<organism evidence="6">
    <name type="scientific">Dunaliella tertiolecta</name>
    <name type="common">Green alga</name>
    <dbReference type="NCBI Taxonomy" id="3047"/>
    <lineage>
        <taxon>Eukaryota</taxon>
        <taxon>Viridiplantae</taxon>
        <taxon>Chlorophyta</taxon>
        <taxon>core chlorophytes</taxon>
        <taxon>Chlorophyceae</taxon>
        <taxon>CS clade</taxon>
        <taxon>Chlamydomonadales</taxon>
        <taxon>Dunaliellaceae</taxon>
        <taxon>Dunaliella</taxon>
    </lineage>
</organism>
<dbReference type="GO" id="GO:0005874">
    <property type="term" value="C:microtubule"/>
    <property type="evidence" value="ECO:0007669"/>
    <property type="project" value="InterPro"/>
</dbReference>
<feature type="binding site" evidence="3">
    <location>
        <begin position="115"/>
        <end position="128"/>
    </location>
    <ligand>
        <name>acetyl-CoA</name>
        <dbReference type="ChEBI" id="CHEBI:57288"/>
    </ligand>
</feature>
<name>A0A6S8HGL2_DUNTE</name>
<sequence length="541" mass="56951">MPWELDFVIPGIGGAQPITLCNGDFLRRLSGSDLENLKCLLDSFGKKSAAAQGLGAVVTDIHKLRNTDQRLYLYASRHGSHTLVHGGLKIGTKKLFVIADDNSLQEITPTCVLDFYVHETCQRKGIGKELFEHFLAVENQHPGNLAYDRPSPKLLAFLSKHYGLRGYIPQNNNFVVYNVYWSLNPHKRSSRHGRDGLSTYPYQRQLPTLSKTAPPPRAEYAPPLADCSNLNRPIIPPYSQQPTLGPQDAPPPAHAAYASTAGPAAYAGATTPGAPSTHPPHMYPAVSTSINVPSPSHSPPPPHCVQPITAYPPYEPQAAAASPGSPTAHHLPPWSSPSGLLGRGDSLDKFRASVMGEGGVSGSMGHSLARPAGLHVHTNLPPYPGGPTQHLAFSHPTGSASPPSPGHLPMLGGSASGRLGAAGLGSNDNLVSPGIPSHPGTTPPQARYVTRPPWGEHESQPWPPAGASSTSHKLWGGQPVGSVGHPMAQSHSSSTQAHALRPQAHLNPLEASSPGATASSISKAAARAQRSGSGAASCLVW</sequence>
<dbReference type="Pfam" id="PF05301">
    <property type="entry name" value="Acetyltransf_16"/>
    <property type="match status" value="1"/>
</dbReference>
<feature type="compositionally biased region" description="Low complexity" evidence="4">
    <location>
        <begin position="254"/>
        <end position="276"/>
    </location>
</feature>
<evidence type="ECO:0000256" key="1">
    <source>
        <dbReference type="ARBA" id="ARBA00022679"/>
    </source>
</evidence>
<evidence type="ECO:0000313" key="6">
    <source>
        <dbReference type="EMBL" id="CAE0487754.1"/>
    </source>
</evidence>
<dbReference type="GO" id="GO:0070507">
    <property type="term" value="P:regulation of microtubule cytoskeleton organization"/>
    <property type="evidence" value="ECO:0007669"/>
    <property type="project" value="UniProtKB-UniRule"/>
</dbReference>
<dbReference type="SUPFAM" id="SSF55729">
    <property type="entry name" value="Acyl-CoA N-acyltransferases (Nat)"/>
    <property type="match status" value="1"/>
</dbReference>
<dbReference type="Gene3D" id="3.40.630.30">
    <property type="match status" value="1"/>
</dbReference>
<evidence type="ECO:0000256" key="4">
    <source>
        <dbReference type="SAM" id="MobiDB-lite"/>
    </source>
</evidence>
<evidence type="ECO:0000313" key="7">
    <source>
        <dbReference type="EMBL" id="CAE0487755.1"/>
    </source>
</evidence>
<dbReference type="EC" id="2.3.1.108" evidence="3"/>
<dbReference type="PANTHER" id="PTHR12327:SF0">
    <property type="entry name" value="ALPHA-TUBULIN N-ACETYLTRANSFERASE 1"/>
    <property type="match status" value="1"/>
</dbReference>
<feature type="binding site" evidence="3">
    <location>
        <begin position="151"/>
        <end position="160"/>
    </location>
    <ligand>
        <name>acetyl-CoA</name>
        <dbReference type="ChEBI" id="CHEBI:57288"/>
    </ligand>
</feature>
<dbReference type="PROSITE" id="PS51730">
    <property type="entry name" value="GNAT_ATAT"/>
    <property type="match status" value="1"/>
</dbReference>
<dbReference type="AlphaFoldDB" id="A0A6S8HGL2"/>
<feature type="region of interest" description="Disordered" evidence="4">
    <location>
        <begin position="412"/>
        <end position="499"/>
    </location>
</feature>
<feature type="region of interest" description="Disordered" evidence="4">
    <location>
        <begin position="231"/>
        <end position="302"/>
    </location>
</feature>
<dbReference type="GO" id="GO:0019799">
    <property type="term" value="F:tubulin N-acetyltransferase activity"/>
    <property type="evidence" value="ECO:0007669"/>
    <property type="project" value="UniProtKB-UniRule"/>
</dbReference>
<feature type="compositionally biased region" description="Low complexity" evidence="4">
    <location>
        <begin position="412"/>
        <end position="426"/>
    </location>
</feature>
<gene>
    <name evidence="6" type="ORF">DTER00134_LOCUS2801</name>
    <name evidence="7" type="ORF">DTER00134_LOCUS2802</name>
</gene>
<evidence type="ECO:0000256" key="2">
    <source>
        <dbReference type="ARBA" id="ARBA00023315"/>
    </source>
</evidence>
<reference evidence="6" key="1">
    <citation type="submission" date="2021-01" db="EMBL/GenBank/DDBJ databases">
        <authorList>
            <person name="Corre E."/>
            <person name="Pelletier E."/>
            <person name="Niang G."/>
            <person name="Scheremetjew M."/>
            <person name="Finn R."/>
            <person name="Kale V."/>
            <person name="Holt S."/>
            <person name="Cochrane G."/>
            <person name="Meng A."/>
            <person name="Brown T."/>
            <person name="Cohen L."/>
        </authorList>
    </citation>
    <scope>NUCLEOTIDE SEQUENCE</scope>
    <source>
        <strain evidence="6">CCMP1320</strain>
    </source>
</reference>
<keyword evidence="1 3" id="KW-0808">Transferase</keyword>
<dbReference type="EMBL" id="HBIP01005582">
    <property type="protein sequence ID" value="CAE0487755.1"/>
    <property type="molecule type" value="Transcribed_RNA"/>
</dbReference>
<dbReference type="PANTHER" id="PTHR12327">
    <property type="entry name" value="ALPHA-TUBULIN N-ACETYLTRANSFERASE 1"/>
    <property type="match status" value="1"/>
</dbReference>
<proteinExistence type="inferred from homology"/>
<feature type="site" description="Crucial for catalytic activity" evidence="3">
    <location>
        <position position="52"/>
    </location>
</feature>
<comment type="catalytic activity">
    <reaction evidence="3">
        <text>L-lysyl-[alpha-tubulin] + acetyl-CoA = N(6)-acetyl-L-lysyl-[alpha-tubulin] + CoA + H(+)</text>
        <dbReference type="Rhea" id="RHEA:15277"/>
        <dbReference type="Rhea" id="RHEA-COMP:11278"/>
        <dbReference type="Rhea" id="RHEA-COMP:11279"/>
        <dbReference type="ChEBI" id="CHEBI:15378"/>
        <dbReference type="ChEBI" id="CHEBI:29969"/>
        <dbReference type="ChEBI" id="CHEBI:57287"/>
        <dbReference type="ChEBI" id="CHEBI:57288"/>
        <dbReference type="ChEBI" id="CHEBI:61930"/>
        <dbReference type="EC" id="2.3.1.108"/>
    </reaction>
</comment>
<dbReference type="EMBL" id="HBIP01005581">
    <property type="protein sequence ID" value="CAE0487754.1"/>
    <property type="molecule type" value="Transcribed_RNA"/>
</dbReference>
<accession>A0A6S8HGL2</accession>
<comment type="function">
    <text evidence="3">Specifically acetylates 'Lys-40' in alpha-tubulin on the lumenal side of microtubules. Promotes microtubule destabilization and accelerates microtubule dynamics; this activity may be independent of acetylation activity. Acetylates alpha-tubulin with a slow enzymatic rate, due to a catalytic site that is not optimized for acetyl transfer. Enters the microtubule through each end and diffuses quickly throughout the lumen of microtubules. Acetylates only long/old microtubules because of its slow acetylation rate since it does not have time to act on dynamically unstable microtubules before the enzyme is released.</text>
</comment>
<protein>
    <recommendedName>
        <fullName evidence="3">Alpha-tubulin N-acetyltransferase</fullName>
        <shortName evidence="3">Alpha-TAT</shortName>
        <shortName evidence="3">TAT</shortName>
        <ecNumber evidence="3">2.3.1.108</ecNumber>
    </recommendedName>
    <alternativeName>
        <fullName evidence="3">Acetyltransferase mec-17 homolog</fullName>
    </alternativeName>
</protein>
<feature type="region of interest" description="Disordered" evidence="4">
    <location>
        <begin position="316"/>
        <end position="342"/>
    </location>
</feature>
<evidence type="ECO:0000256" key="3">
    <source>
        <dbReference type="HAMAP-Rule" id="MF_03130"/>
    </source>
</evidence>
<keyword evidence="2 3" id="KW-0012">Acyltransferase</keyword>
<dbReference type="HAMAP" id="MF_03130">
    <property type="entry name" value="mec17"/>
    <property type="match status" value="1"/>
</dbReference>
<comment type="similarity">
    <text evidence="3">Belongs to the acetyltransferase ATAT1 family.</text>
</comment>
<dbReference type="InterPro" id="IPR007965">
    <property type="entry name" value="GNAT_ATAT"/>
</dbReference>
<evidence type="ECO:0000259" key="5">
    <source>
        <dbReference type="PROSITE" id="PS51730"/>
    </source>
</evidence>
<dbReference type="CDD" id="cd04301">
    <property type="entry name" value="NAT_SF"/>
    <property type="match status" value="1"/>
</dbReference>
<dbReference type="InterPro" id="IPR038746">
    <property type="entry name" value="Atat"/>
</dbReference>
<feature type="domain" description="N-acetyltransferase" evidence="5">
    <location>
        <begin position="3"/>
        <end position="181"/>
    </location>
</feature>
<feature type="compositionally biased region" description="Low complexity" evidence="4">
    <location>
        <begin position="488"/>
        <end position="499"/>
    </location>
</feature>
<dbReference type="InterPro" id="IPR016181">
    <property type="entry name" value="Acyl_CoA_acyltransferase"/>
</dbReference>